<protein>
    <submittedName>
        <fullName evidence="3">Uncharacterized protein</fullName>
    </submittedName>
</protein>
<dbReference type="EMBL" id="BNBF01000034">
    <property type="protein sequence ID" value="GHG73947.1"/>
    <property type="molecule type" value="Genomic_DNA"/>
</dbReference>
<dbReference type="Proteomes" id="UP000619355">
    <property type="component" value="Unassembled WGS sequence"/>
</dbReference>
<gene>
    <name evidence="3" type="ORF">GCM10018980_70530</name>
</gene>
<proteinExistence type="predicted"/>
<dbReference type="RefSeq" id="WP_189986139.1">
    <property type="nucleotide sequence ID" value="NZ_BNBF01000034.1"/>
</dbReference>
<evidence type="ECO:0000256" key="2">
    <source>
        <dbReference type="SAM" id="SignalP"/>
    </source>
</evidence>
<keyword evidence="4" id="KW-1185">Reference proteome</keyword>
<sequence length="207" mass="22693">MSRPARHLPRVRALFLTAFTASALAACSSGPQTAPADEPTPAQTPTPALTPTNQAPPTTHSALTADPSYIANNVVYWWESGGEGELVNSISAAVDVQDLRTSNVWAYDFGPFFDTLDRIREDDPIPDVKTQATWSAALKHLHDGAGDIFDATRLDGMQSQSPSEAAQETRGWAEFDEGIKYLKATQRRLHRTFGLTLLNDPWKEDLQ</sequence>
<comment type="caution">
    <text evidence="3">The sequence shown here is derived from an EMBL/GenBank/DDBJ whole genome shotgun (WGS) entry which is preliminary data.</text>
</comment>
<name>A0A919F2J7_9ACTN</name>
<keyword evidence="2" id="KW-0732">Signal</keyword>
<dbReference type="AlphaFoldDB" id="A0A919F2J7"/>
<dbReference type="PROSITE" id="PS51257">
    <property type="entry name" value="PROKAR_LIPOPROTEIN"/>
    <property type="match status" value="1"/>
</dbReference>
<feature type="signal peptide" evidence="2">
    <location>
        <begin position="1"/>
        <end position="25"/>
    </location>
</feature>
<feature type="region of interest" description="Disordered" evidence="1">
    <location>
        <begin position="28"/>
        <end position="64"/>
    </location>
</feature>
<feature type="chain" id="PRO_5039313990" evidence="2">
    <location>
        <begin position="26"/>
        <end position="207"/>
    </location>
</feature>
<evidence type="ECO:0000313" key="3">
    <source>
        <dbReference type="EMBL" id="GHG73947.1"/>
    </source>
</evidence>
<reference evidence="4" key="1">
    <citation type="journal article" date="2019" name="Int. J. Syst. Evol. Microbiol.">
        <title>The Global Catalogue of Microorganisms (GCM) 10K type strain sequencing project: providing services to taxonomists for standard genome sequencing and annotation.</title>
        <authorList>
            <consortium name="The Broad Institute Genomics Platform"/>
            <consortium name="The Broad Institute Genome Sequencing Center for Infectious Disease"/>
            <person name="Wu L."/>
            <person name="Ma J."/>
        </authorList>
    </citation>
    <scope>NUCLEOTIDE SEQUENCE [LARGE SCALE GENOMIC DNA]</scope>
    <source>
        <strain evidence="4">JCM 4253</strain>
    </source>
</reference>
<feature type="compositionally biased region" description="Low complexity" evidence="1">
    <location>
        <begin position="28"/>
        <end position="59"/>
    </location>
</feature>
<evidence type="ECO:0000256" key="1">
    <source>
        <dbReference type="SAM" id="MobiDB-lite"/>
    </source>
</evidence>
<organism evidence="3 4">
    <name type="scientific">Streptomyces capoamus</name>
    <dbReference type="NCBI Taxonomy" id="68183"/>
    <lineage>
        <taxon>Bacteria</taxon>
        <taxon>Bacillati</taxon>
        <taxon>Actinomycetota</taxon>
        <taxon>Actinomycetes</taxon>
        <taxon>Kitasatosporales</taxon>
        <taxon>Streptomycetaceae</taxon>
        <taxon>Streptomyces</taxon>
    </lineage>
</organism>
<accession>A0A919F2J7</accession>
<evidence type="ECO:0000313" key="4">
    <source>
        <dbReference type="Proteomes" id="UP000619355"/>
    </source>
</evidence>